<dbReference type="AlphaFoldDB" id="A0A0E9NAT7"/>
<evidence type="ECO:0000313" key="10">
    <source>
        <dbReference type="EMBL" id="GAO46831.1"/>
    </source>
</evidence>
<dbReference type="STRING" id="698492.A0A0E9NAT7"/>
<keyword evidence="11" id="KW-1185">Reference proteome</keyword>
<feature type="domain" description="C2H2-type" evidence="9">
    <location>
        <begin position="640"/>
        <end position="667"/>
    </location>
</feature>
<feature type="compositionally biased region" description="Polar residues" evidence="8">
    <location>
        <begin position="542"/>
        <end position="555"/>
    </location>
</feature>
<feature type="region of interest" description="Disordered" evidence="8">
    <location>
        <begin position="531"/>
        <end position="607"/>
    </location>
</feature>
<name>A0A0E9NAT7_SAICN</name>
<protein>
    <recommendedName>
        <fullName evidence="9">C2H2-type domain-containing protein</fullName>
    </recommendedName>
</protein>
<feature type="compositionally biased region" description="Polar residues" evidence="8">
    <location>
        <begin position="565"/>
        <end position="582"/>
    </location>
</feature>
<dbReference type="SMART" id="SM00355">
    <property type="entry name" value="ZnF_C2H2"/>
    <property type="match status" value="2"/>
</dbReference>
<evidence type="ECO:0000256" key="4">
    <source>
        <dbReference type="ARBA" id="ARBA00022771"/>
    </source>
</evidence>
<dbReference type="PROSITE" id="PS00028">
    <property type="entry name" value="ZINC_FINGER_C2H2_1"/>
    <property type="match status" value="2"/>
</dbReference>
<keyword evidence="5" id="KW-0862">Zinc</keyword>
<feature type="compositionally biased region" description="Basic and acidic residues" evidence="8">
    <location>
        <begin position="87"/>
        <end position="104"/>
    </location>
</feature>
<keyword evidence="3" id="KW-0677">Repeat</keyword>
<evidence type="ECO:0000256" key="6">
    <source>
        <dbReference type="ARBA" id="ARBA00023242"/>
    </source>
</evidence>
<dbReference type="FunFam" id="3.30.160.60:FF:000125">
    <property type="entry name" value="Putative zinc finger protein 143"/>
    <property type="match status" value="1"/>
</dbReference>
<dbReference type="FunFam" id="3.30.160.60:FF:000793">
    <property type="entry name" value="C2H2 finger domain protein FlbC"/>
    <property type="match status" value="1"/>
</dbReference>
<dbReference type="GO" id="GO:0005634">
    <property type="term" value="C:nucleus"/>
    <property type="evidence" value="ECO:0007669"/>
    <property type="project" value="UniProtKB-SubCell"/>
</dbReference>
<feature type="region of interest" description="Disordered" evidence="8">
    <location>
        <begin position="15"/>
        <end position="39"/>
    </location>
</feature>
<dbReference type="InterPro" id="IPR050331">
    <property type="entry name" value="Zinc_finger"/>
</dbReference>
<sequence>MKGFCERLKGYWDRKSGLTQTSSDQPVRSKDRHHPPIPQYTPIYRVRPSSFFQSPAPYHSSSNSLSVVQPGAIPNAALASIVIRPGSDVHHLPDDRPPEPHPDDTDTAVAFETRSSFTGLPHCRRDRHTLSVPRHQSPNELVSLSGSGLDLSMQSTIGLMSNTRRSTGASGHHFSQMPAQELHDPWAKQQPRVSMEAMQQQQFQQIPQMNMQMKTDLPDMLPRLHNAPEVMSSAPTSSGGHGHGFNQYSFNNVNHGDFVTNDAANFPRPRSHEDPFYGEGYEPTQIMHSASISSSSPALAQTPNSFTDFAAPPPRHQSFTHGTFNRLSNGGLQAAPGVPSNFNMASRRLSSPAHFAEPSYSRYDPRQAAAPYSRPQMSFNMNMHQSTTPTTTQHPNIPEEPASPHAAPTFTVPSYPQQSPRTMSASVSQSGSNIPMNAPAGSTLYDRRMSHPTLPSAPMPMAPPSNIRLRQNSMFDLGRIPGAGNGVGMGVGVPMPTMAENRPMSQNQNQNQIQPRDRFQETLDSARGMIAMSSQPPVPSMGNGSHMSYSNQAFSPPSMHADFDPSTTRFDPDNSHNQSRHGSFSDRRFSETSIGSSAADEETGYQAAPATSAQAAAMAGLQSMMTTFSSKQGSNSAKKHKCHVCQKGFTRPSSLQTHMYSHTGEKPFRCDFEGCGRQFSVVSNLRRHKRIHSQSSPEAVSQTGSGNRDD</sequence>
<reference evidence="10 11" key="1">
    <citation type="journal article" date="2011" name="J. Gen. Appl. Microbiol.">
        <title>Draft genome sequencing of the enigmatic yeast Saitoella complicata.</title>
        <authorList>
            <person name="Nishida H."/>
            <person name="Hamamoto M."/>
            <person name="Sugiyama J."/>
        </authorList>
    </citation>
    <scope>NUCLEOTIDE SEQUENCE [LARGE SCALE GENOMIC DNA]</scope>
    <source>
        <strain evidence="10 11">NRRL Y-17804</strain>
    </source>
</reference>
<reference evidence="10 11" key="2">
    <citation type="journal article" date="2014" name="J. Gen. Appl. Microbiol.">
        <title>The early diverging ascomycetous budding yeast Saitoella complicata has three histone deacetylases belonging to the Clr6, Hos2, and Rpd3 lineages.</title>
        <authorList>
            <person name="Nishida H."/>
            <person name="Matsumoto T."/>
            <person name="Kondo S."/>
            <person name="Hamamoto M."/>
            <person name="Yoshikawa H."/>
        </authorList>
    </citation>
    <scope>NUCLEOTIDE SEQUENCE [LARGE SCALE GENOMIC DNA]</scope>
    <source>
        <strain evidence="10 11">NRRL Y-17804</strain>
    </source>
</reference>
<dbReference type="PANTHER" id="PTHR16515">
    <property type="entry name" value="PR DOMAIN ZINC FINGER PROTEIN"/>
    <property type="match status" value="1"/>
</dbReference>
<evidence type="ECO:0000256" key="7">
    <source>
        <dbReference type="PROSITE-ProRule" id="PRU00042"/>
    </source>
</evidence>
<feature type="region of interest" description="Disordered" evidence="8">
    <location>
        <begin position="687"/>
        <end position="710"/>
    </location>
</feature>
<dbReference type="InterPro" id="IPR036236">
    <property type="entry name" value="Znf_C2H2_sf"/>
</dbReference>
<feature type="compositionally biased region" description="Polar residues" evidence="8">
    <location>
        <begin position="17"/>
        <end position="26"/>
    </location>
</feature>
<feature type="region of interest" description="Disordered" evidence="8">
    <location>
        <begin position="87"/>
        <end position="107"/>
    </location>
</feature>
<evidence type="ECO:0000313" key="11">
    <source>
        <dbReference type="Proteomes" id="UP000033140"/>
    </source>
</evidence>
<dbReference type="Proteomes" id="UP000033140">
    <property type="component" value="Unassembled WGS sequence"/>
</dbReference>
<dbReference type="GO" id="GO:0008270">
    <property type="term" value="F:zinc ion binding"/>
    <property type="evidence" value="ECO:0007669"/>
    <property type="project" value="UniProtKB-KW"/>
</dbReference>
<feature type="region of interest" description="Disordered" evidence="8">
    <location>
        <begin position="414"/>
        <end position="438"/>
    </location>
</feature>
<proteinExistence type="predicted"/>
<dbReference type="GO" id="GO:0000978">
    <property type="term" value="F:RNA polymerase II cis-regulatory region sequence-specific DNA binding"/>
    <property type="evidence" value="ECO:0007669"/>
    <property type="project" value="UniProtKB-ARBA"/>
</dbReference>
<dbReference type="InterPro" id="IPR013087">
    <property type="entry name" value="Znf_C2H2_type"/>
</dbReference>
<dbReference type="GO" id="GO:0000981">
    <property type="term" value="F:DNA-binding transcription factor activity, RNA polymerase II-specific"/>
    <property type="evidence" value="ECO:0007669"/>
    <property type="project" value="UniProtKB-ARBA"/>
</dbReference>
<evidence type="ECO:0000256" key="2">
    <source>
        <dbReference type="ARBA" id="ARBA00022723"/>
    </source>
</evidence>
<keyword evidence="4 7" id="KW-0863">Zinc-finger</keyword>
<keyword evidence="2" id="KW-0479">Metal-binding</keyword>
<comment type="caution">
    <text evidence="10">The sequence shown here is derived from an EMBL/GenBank/DDBJ whole genome shotgun (WGS) entry which is preliminary data.</text>
</comment>
<evidence type="ECO:0000256" key="1">
    <source>
        <dbReference type="ARBA" id="ARBA00004123"/>
    </source>
</evidence>
<organism evidence="10 11">
    <name type="scientific">Saitoella complicata (strain BCRC 22490 / CBS 7301 / JCM 7358 / NBRC 10748 / NRRL Y-17804)</name>
    <dbReference type="NCBI Taxonomy" id="698492"/>
    <lineage>
        <taxon>Eukaryota</taxon>
        <taxon>Fungi</taxon>
        <taxon>Dikarya</taxon>
        <taxon>Ascomycota</taxon>
        <taxon>Taphrinomycotina</taxon>
        <taxon>Taphrinomycotina incertae sedis</taxon>
        <taxon>Saitoella</taxon>
    </lineage>
</organism>
<evidence type="ECO:0000256" key="3">
    <source>
        <dbReference type="ARBA" id="ARBA00022737"/>
    </source>
</evidence>
<feature type="domain" description="C2H2-type" evidence="9">
    <location>
        <begin position="668"/>
        <end position="697"/>
    </location>
</feature>
<dbReference type="SUPFAM" id="SSF57667">
    <property type="entry name" value="beta-beta-alpha zinc fingers"/>
    <property type="match status" value="1"/>
</dbReference>
<dbReference type="PROSITE" id="PS50157">
    <property type="entry name" value="ZINC_FINGER_C2H2_2"/>
    <property type="match status" value="2"/>
</dbReference>
<evidence type="ECO:0000256" key="5">
    <source>
        <dbReference type="ARBA" id="ARBA00022833"/>
    </source>
</evidence>
<gene>
    <name evidence="10" type="ORF">G7K_1049-t1</name>
</gene>
<dbReference type="EMBL" id="BACD03000006">
    <property type="protein sequence ID" value="GAO46831.1"/>
    <property type="molecule type" value="Genomic_DNA"/>
</dbReference>
<reference evidence="10 11" key="3">
    <citation type="journal article" date="2015" name="Genome Announc.">
        <title>Draft Genome Sequence of the Archiascomycetous Yeast Saitoella complicata.</title>
        <authorList>
            <person name="Yamauchi K."/>
            <person name="Kondo S."/>
            <person name="Hamamoto M."/>
            <person name="Takahashi Y."/>
            <person name="Ogura Y."/>
            <person name="Hayashi T."/>
            <person name="Nishida H."/>
        </authorList>
    </citation>
    <scope>NUCLEOTIDE SEQUENCE [LARGE SCALE GENOMIC DNA]</scope>
    <source>
        <strain evidence="10 11">NRRL Y-17804</strain>
    </source>
</reference>
<feature type="compositionally biased region" description="Polar residues" evidence="8">
    <location>
        <begin position="693"/>
        <end position="710"/>
    </location>
</feature>
<comment type="subcellular location">
    <subcellularLocation>
        <location evidence="1">Nucleus</location>
    </subcellularLocation>
</comment>
<keyword evidence="6" id="KW-0539">Nucleus</keyword>
<evidence type="ECO:0000256" key="8">
    <source>
        <dbReference type="SAM" id="MobiDB-lite"/>
    </source>
</evidence>
<accession>A0A0E9NAT7</accession>
<feature type="compositionally biased region" description="Polar residues" evidence="8">
    <location>
        <begin position="414"/>
        <end position="435"/>
    </location>
</feature>
<dbReference type="Pfam" id="PF00096">
    <property type="entry name" value="zf-C2H2"/>
    <property type="match status" value="2"/>
</dbReference>
<evidence type="ECO:0000259" key="9">
    <source>
        <dbReference type="PROSITE" id="PS50157"/>
    </source>
</evidence>
<dbReference type="Gene3D" id="3.30.160.60">
    <property type="entry name" value="Classic Zinc Finger"/>
    <property type="match status" value="2"/>
</dbReference>
<dbReference type="PANTHER" id="PTHR16515:SF49">
    <property type="entry name" value="GASTRULA ZINC FINGER PROTEIN XLCGF49.1-LIKE-RELATED"/>
    <property type="match status" value="1"/>
</dbReference>